<gene>
    <name evidence="8" type="ORF">NJQ99_10195</name>
</gene>
<dbReference type="Proteomes" id="UP001055804">
    <property type="component" value="Unassembled WGS sequence"/>
</dbReference>
<dbReference type="InterPro" id="IPR000425">
    <property type="entry name" value="MIP"/>
</dbReference>
<keyword evidence="3 6" id="KW-0812">Transmembrane</keyword>
<comment type="similarity">
    <text evidence="2 6">Belongs to the MIP/aquaporin (TC 1.A.8) family.</text>
</comment>
<feature type="transmembrane region" description="Helical" evidence="7">
    <location>
        <begin position="12"/>
        <end position="45"/>
    </location>
</feature>
<evidence type="ECO:0000256" key="7">
    <source>
        <dbReference type="SAM" id="Phobius"/>
    </source>
</evidence>
<evidence type="ECO:0000256" key="6">
    <source>
        <dbReference type="RuleBase" id="RU000477"/>
    </source>
</evidence>
<dbReference type="PANTHER" id="PTHR19139">
    <property type="entry name" value="AQUAPORIN TRANSPORTER"/>
    <property type="match status" value="1"/>
</dbReference>
<evidence type="ECO:0000256" key="1">
    <source>
        <dbReference type="ARBA" id="ARBA00004141"/>
    </source>
</evidence>
<evidence type="ECO:0000256" key="3">
    <source>
        <dbReference type="ARBA" id="ARBA00022692"/>
    </source>
</evidence>
<dbReference type="AlphaFoldDB" id="A0A9J6PL55"/>
<sequence>MRIFIAEVVGTFWLVFASLGAALFAAGFAPLAIGLCLTLIHLVAIPVSNTSVKPARSFGIAVLDGQTWSLAQLWLFVVAPVAAGIVGAPVYRFINDER</sequence>
<dbReference type="InterPro" id="IPR023271">
    <property type="entry name" value="Aquaporin-like"/>
</dbReference>
<comment type="subcellular location">
    <subcellularLocation>
        <location evidence="1">Membrane</location>
        <topology evidence="1">Multi-pass membrane protein</topology>
    </subcellularLocation>
</comment>
<dbReference type="Pfam" id="PF00230">
    <property type="entry name" value="MIP"/>
    <property type="match status" value="1"/>
</dbReference>
<dbReference type="Gene3D" id="1.20.1080.10">
    <property type="entry name" value="Glycerol uptake facilitator protein"/>
    <property type="match status" value="1"/>
</dbReference>
<dbReference type="EMBL" id="JAMZFT010000002">
    <property type="protein sequence ID" value="MCP1336778.1"/>
    <property type="molecule type" value="Genomic_DNA"/>
</dbReference>
<dbReference type="SUPFAM" id="SSF81338">
    <property type="entry name" value="Aquaporin-like"/>
    <property type="match status" value="1"/>
</dbReference>
<evidence type="ECO:0000313" key="9">
    <source>
        <dbReference type="Proteomes" id="UP001055804"/>
    </source>
</evidence>
<dbReference type="PANTHER" id="PTHR19139:SF199">
    <property type="entry name" value="MIP17260P"/>
    <property type="match status" value="1"/>
</dbReference>
<name>A0A9J6PL55_9PROT</name>
<dbReference type="InterPro" id="IPR034294">
    <property type="entry name" value="Aquaporin_transptr"/>
</dbReference>
<evidence type="ECO:0000313" key="8">
    <source>
        <dbReference type="EMBL" id="MCP1336778.1"/>
    </source>
</evidence>
<evidence type="ECO:0000256" key="4">
    <source>
        <dbReference type="ARBA" id="ARBA00022989"/>
    </source>
</evidence>
<keyword evidence="6" id="KW-0813">Transport</keyword>
<feature type="transmembrane region" description="Helical" evidence="7">
    <location>
        <begin position="73"/>
        <end position="94"/>
    </location>
</feature>
<protein>
    <submittedName>
        <fullName evidence="8">Aquaporin</fullName>
    </submittedName>
</protein>
<dbReference type="GO" id="GO:0005886">
    <property type="term" value="C:plasma membrane"/>
    <property type="evidence" value="ECO:0007669"/>
    <property type="project" value="TreeGrafter"/>
</dbReference>
<reference evidence="8" key="1">
    <citation type="submission" date="2022-06" db="EMBL/GenBank/DDBJ databases">
        <title>Isolation and Genomics of Futiania mangrovii gen. nov., sp. nov., a Rare and Metabolically-versatile member in the Class Alphaproteobacteria.</title>
        <authorList>
            <person name="Liu L."/>
            <person name="Huang W.-C."/>
            <person name="Pan J."/>
            <person name="Li J."/>
            <person name="Huang Y."/>
            <person name="Du H."/>
            <person name="Liu Y."/>
            <person name="Li M."/>
        </authorList>
    </citation>
    <scope>NUCLEOTIDE SEQUENCE</scope>
    <source>
        <strain evidence="8">FT118</strain>
    </source>
</reference>
<accession>A0A9J6PL55</accession>
<evidence type="ECO:0000256" key="5">
    <source>
        <dbReference type="ARBA" id="ARBA00023136"/>
    </source>
</evidence>
<dbReference type="GO" id="GO:0015250">
    <property type="term" value="F:water channel activity"/>
    <property type="evidence" value="ECO:0007669"/>
    <property type="project" value="TreeGrafter"/>
</dbReference>
<proteinExistence type="inferred from homology"/>
<dbReference type="PRINTS" id="PR00783">
    <property type="entry name" value="MINTRINSICP"/>
</dbReference>
<evidence type="ECO:0000256" key="2">
    <source>
        <dbReference type="ARBA" id="ARBA00006175"/>
    </source>
</evidence>
<keyword evidence="9" id="KW-1185">Reference proteome</keyword>
<organism evidence="8 9">
    <name type="scientific">Futiania mangrovi</name>
    <dbReference type="NCBI Taxonomy" id="2959716"/>
    <lineage>
        <taxon>Bacteria</taxon>
        <taxon>Pseudomonadati</taxon>
        <taxon>Pseudomonadota</taxon>
        <taxon>Alphaproteobacteria</taxon>
        <taxon>Futianiales</taxon>
        <taxon>Futianiaceae</taxon>
        <taxon>Futiania</taxon>
    </lineage>
</organism>
<keyword evidence="4 7" id="KW-1133">Transmembrane helix</keyword>
<keyword evidence="5 7" id="KW-0472">Membrane</keyword>
<comment type="caution">
    <text evidence="8">The sequence shown here is derived from an EMBL/GenBank/DDBJ whole genome shotgun (WGS) entry which is preliminary data.</text>
</comment>
<dbReference type="RefSeq" id="WP_269332724.1">
    <property type="nucleotide sequence ID" value="NZ_JAMZFT010000002.1"/>
</dbReference>